<evidence type="ECO:0000256" key="4">
    <source>
        <dbReference type="ARBA" id="ARBA00022989"/>
    </source>
</evidence>
<dbReference type="EMBL" id="CP121671">
    <property type="protein sequence ID" value="WFT75463.1"/>
    <property type="molecule type" value="Genomic_DNA"/>
</dbReference>
<keyword evidence="4 6" id="KW-1133">Transmembrane helix</keyword>
<name>A0ABY8IZ02_9BACI</name>
<dbReference type="RefSeq" id="WP_283077429.1">
    <property type="nucleotide sequence ID" value="NZ_CP121671.1"/>
</dbReference>
<accession>A0ABY8IZ02</accession>
<feature type="transmembrane region" description="Helical" evidence="6">
    <location>
        <begin position="124"/>
        <end position="145"/>
    </location>
</feature>
<evidence type="ECO:0000256" key="5">
    <source>
        <dbReference type="ARBA" id="ARBA00023136"/>
    </source>
</evidence>
<reference evidence="7 8" key="1">
    <citation type="submission" date="2023-04" db="EMBL/GenBank/DDBJ databases">
        <title>Genome sequence of Halobacillus naozhouensis KACC 21980.</title>
        <authorList>
            <person name="Kim S."/>
            <person name="Heo J."/>
            <person name="Kwon S.-W."/>
        </authorList>
    </citation>
    <scope>NUCLEOTIDE SEQUENCE [LARGE SCALE GENOMIC DNA]</scope>
    <source>
        <strain evidence="7 8">KCTC 13234</strain>
    </source>
</reference>
<keyword evidence="8" id="KW-1185">Reference proteome</keyword>
<dbReference type="Pfam" id="PF09678">
    <property type="entry name" value="Caa3_CtaG"/>
    <property type="match status" value="1"/>
</dbReference>
<evidence type="ECO:0000313" key="8">
    <source>
        <dbReference type="Proteomes" id="UP001221597"/>
    </source>
</evidence>
<feature type="transmembrane region" description="Helical" evidence="6">
    <location>
        <begin position="47"/>
        <end position="69"/>
    </location>
</feature>
<feature type="transmembrane region" description="Helical" evidence="6">
    <location>
        <begin position="190"/>
        <end position="212"/>
    </location>
</feature>
<protein>
    <submittedName>
        <fullName evidence="7">Cytochrome c oxidase assembly protein</fullName>
    </submittedName>
</protein>
<organism evidence="7 8">
    <name type="scientific">Halobacillus naozhouensis</name>
    <dbReference type="NCBI Taxonomy" id="554880"/>
    <lineage>
        <taxon>Bacteria</taxon>
        <taxon>Bacillati</taxon>
        <taxon>Bacillota</taxon>
        <taxon>Bacilli</taxon>
        <taxon>Bacillales</taxon>
        <taxon>Bacillaceae</taxon>
        <taxon>Halobacillus</taxon>
    </lineage>
</organism>
<proteinExistence type="predicted"/>
<evidence type="ECO:0000256" key="3">
    <source>
        <dbReference type="ARBA" id="ARBA00022692"/>
    </source>
</evidence>
<keyword evidence="5 6" id="KW-0472">Membrane</keyword>
<feature type="transmembrane region" description="Helical" evidence="6">
    <location>
        <begin position="81"/>
        <end position="104"/>
    </location>
</feature>
<dbReference type="InterPro" id="IPR019108">
    <property type="entry name" value="Caa3_assmbl_CtaG-rel"/>
</dbReference>
<keyword evidence="2" id="KW-1003">Cell membrane</keyword>
<feature type="transmembrane region" description="Helical" evidence="6">
    <location>
        <begin position="12"/>
        <end position="35"/>
    </location>
</feature>
<feature type="transmembrane region" description="Helical" evidence="6">
    <location>
        <begin position="157"/>
        <end position="183"/>
    </location>
</feature>
<comment type="subcellular location">
    <subcellularLocation>
        <location evidence="1">Cell membrane</location>
        <topology evidence="1">Multi-pass membrane protein</topology>
    </subcellularLocation>
</comment>
<dbReference type="Proteomes" id="UP001221597">
    <property type="component" value="Chromosome"/>
</dbReference>
<evidence type="ECO:0000256" key="1">
    <source>
        <dbReference type="ARBA" id="ARBA00004651"/>
    </source>
</evidence>
<gene>
    <name evidence="7" type="ORF">P9989_03425</name>
</gene>
<sequence length="264" mass="29186">MSSDYLHQGSGFLPDLITVLPFAMLLGLYIWAAITSSQRSRLKSWPLHRYVCWCVGLLCAGAAIAGPLANRAHDDFTAHMIAHLLLGMLAPLLLVLSAPVTLLLRTVPVRTAKAISRLLKSWPVSIVSHPVSASILNIGGLWILYTTSLYEAMHHNFWVGMAVHIHMFLAGYLFTAAIIYIDLTPHRYSFVYRAVVLILTLAGHSILSKYIYGQPPGGVPQDRGELGAMVMYYGGDVIDIFLIIMLCHQWYTAAHPRISFGVSQ</sequence>
<evidence type="ECO:0000256" key="6">
    <source>
        <dbReference type="SAM" id="Phobius"/>
    </source>
</evidence>
<keyword evidence="3 6" id="KW-0812">Transmembrane</keyword>
<evidence type="ECO:0000313" key="7">
    <source>
        <dbReference type="EMBL" id="WFT75463.1"/>
    </source>
</evidence>
<feature type="transmembrane region" description="Helical" evidence="6">
    <location>
        <begin position="232"/>
        <end position="251"/>
    </location>
</feature>
<evidence type="ECO:0000256" key="2">
    <source>
        <dbReference type="ARBA" id="ARBA00022475"/>
    </source>
</evidence>